<dbReference type="Proteomes" id="UP001172778">
    <property type="component" value="Unassembled WGS sequence"/>
</dbReference>
<keyword evidence="1" id="KW-0472">Membrane</keyword>
<dbReference type="RefSeq" id="WP_284101296.1">
    <property type="nucleotide sequence ID" value="NZ_JARRAF010000014.1"/>
</dbReference>
<name>A0ABT7DY47_9NEIS</name>
<sequence length="59" mass="6337">MKNEQTLNPVVQFGTAAALTFVLILGTGKMVDRSISKLRPQVETVVPAVACMTNKSMNS</sequence>
<keyword evidence="1" id="KW-0812">Transmembrane</keyword>
<accession>A0ABT7DY47</accession>
<dbReference type="EMBL" id="JARRAF010000014">
    <property type="protein sequence ID" value="MDK2124982.1"/>
    <property type="molecule type" value="Genomic_DNA"/>
</dbReference>
<keyword evidence="1" id="KW-1133">Transmembrane helix</keyword>
<protein>
    <submittedName>
        <fullName evidence="2">Uncharacterized protein</fullName>
    </submittedName>
</protein>
<reference evidence="2" key="1">
    <citation type="submission" date="2023-03" db="EMBL/GenBank/DDBJ databases">
        <title>Chitinimonas shenzhenensis gen. nov., sp. nov., a novel member of family Burkholderiaceae isolated from activated sludge collected in Shen Zhen, China.</title>
        <authorList>
            <person name="Wang X."/>
        </authorList>
    </citation>
    <scope>NUCLEOTIDE SEQUENCE</scope>
    <source>
        <strain evidence="2">DQS-5</strain>
    </source>
</reference>
<feature type="transmembrane region" description="Helical" evidence="1">
    <location>
        <begin position="12"/>
        <end position="31"/>
    </location>
</feature>
<proteinExistence type="predicted"/>
<evidence type="ECO:0000256" key="1">
    <source>
        <dbReference type="SAM" id="Phobius"/>
    </source>
</evidence>
<gene>
    <name evidence="2" type="ORF">PZA18_13085</name>
</gene>
<comment type="caution">
    <text evidence="2">The sequence shown here is derived from an EMBL/GenBank/DDBJ whole genome shotgun (WGS) entry which is preliminary data.</text>
</comment>
<keyword evidence="3" id="KW-1185">Reference proteome</keyword>
<organism evidence="2 3">
    <name type="scientific">Parachitinimonas caeni</name>
    <dbReference type="NCBI Taxonomy" id="3031301"/>
    <lineage>
        <taxon>Bacteria</taxon>
        <taxon>Pseudomonadati</taxon>
        <taxon>Pseudomonadota</taxon>
        <taxon>Betaproteobacteria</taxon>
        <taxon>Neisseriales</taxon>
        <taxon>Chitinibacteraceae</taxon>
        <taxon>Parachitinimonas</taxon>
    </lineage>
</organism>
<evidence type="ECO:0000313" key="3">
    <source>
        <dbReference type="Proteomes" id="UP001172778"/>
    </source>
</evidence>
<evidence type="ECO:0000313" key="2">
    <source>
        <dbReference type="EMBL" id="MDK2124982.1"/>
    </source>
</evidence>